<keyword evidence="2" id="KW-1133">Transmembrane helix</keyword>
<keyword evidence="2" id="KW-0812">Transmembrane</keyword>
<evidence type="ECO:0000313" key="3">
    <source>
        <dbReference type="EMBL" id="ORZ32829.1"/>
    </source>
</evidence>
<keyword evidence="4" id="KW-1185">Reference proteome</keyword>
<dbReference type="EMBL" id="MCFL01000041">
    <property type="protein sequence ID" value="ORZ32829.1"/>
    <property type="molecule type" value="Genomic_DNA"/>
</dbReference>
<feature type="non-terminal residue" evidence="3">
    <location>
        <position position="73"/>
    </location>
</feature>
<organism evidence="3 4">
    <name type="scientific">Catenaria anguillulae PL171</name>
    <dbReference type="NCBI Taxonomy" id="765915"/>
    <lineage>
        <taxon>Eukaryota</taxon>
        <taxon>Fungi</taxon>
        <taxon>Fungi incertae sedis</taxon>
        <taxon>Blastocladiomycota</taxon>
        <taxon>Blastocladiomycetes</taxon>
        <taxon>Blastocladiales</taxon>
        <taxon>Catenariaceae</taxon>
        <taxon>Catenaria</taxon>
    </lineage>
</organism>
<gene>
    <name evidence="3" type="ORF">BCR44DRAFT_1439371</name>
</gene>
<comment type="caution">
    <text evidence="3">The sequence shown here is derived from an EMBL/GenBank/DDBJ whole genome shotgun (WGS) entry which is preliminary data.</text>
</comment>
<feature type="compositionally biased region" description="Gly residues" evidence="1">
    <location>
        <begin position="57"/>
        <end position="66"/>
    </location>
</feature>
<accession>A0A1Y2HE54</accession>
<dbReference type="Proteomes" id="UP000193411">
    <property type="component" value="Unassembled WGS sequence"/>
</dbReference>
<evidence type="ECO:0000313" key="4">
    <source>
        <dbReference type="Proteomes" id="UP000193411"/>
    </source>
</evidence>
<feature type="transmembrane region" description="Helical" evidence="2">
    <location>
        <begin position="21"/>
        <end position="43"/>
    </location>
</feature>
<evidence type="ECO:0000256" key="1">
    <source>
        <dbReference type="SAM" id="MobiDB-lite"/>
    </source>
</evidence>
<sequence>MRCRCGWVSAVKRRRRGSGRIRIRLQGGHVVCVGVGVGVGGIVRGQRAAQRPRADGDGGSGRLGGGRVHDAKM</sequence>
<dbReference type="AlphaFoldDB" id="A0A1Y2HE54"/>
<name>A0A1Y2HE54_9FUNG</name>
<feature type="region of interest" description="Disordered" evidence="1">
    <location>
        <begin position="46"/>
        <end position="73"/>
    </location>
</feature>
<reference evidence="3 4" key="1">
    <citation type="submission" date="2016-07" db="EMBL/GenBank/DDBJ databases">
        <title>Pervasive Adenine N6-methylation of Active Genes in Fungi.</title>
        <authorList>
            <consortium name="DOE Joint Genome Institute"/>
            <person name="Mondo S.J."/>
            <person name="Dannebaum R.O."/>
            <person name="Kuo R.C."/>
            <person name="Labutti K."/>
            <person name="Haridas S."/>
            <person name="Kuo A."/>
            <person name="Salamov A."/>
            <person name="Ahrendt S.R."/>
            <person name="Lipzen A."/>
            <person name="Sullivan W."/>
            <person name="Andreopoulos W.B."/>
            <person name="Clum A."/>
            <person name="Lindquist E."/>
            <person name="Daum C."/>
            <person name="Ramamoorthy G.K."/>
            <person name="Gryganskyi A."/>
            <person name="Culley D."/>
            <person name="Magnuson J.K."/>
            <person name="James T.Y."/>
            <person name="O'Malley M.A."/>
            <person name="Stajich J.E."/>
            <person name="Spatafora J.W."/>
            <person name="Visel A."/>
            <person name="Grigoriev I.V."/>
        </authorList>
    </citation>
    <scope>NUCLEOTIDE SEQUENCE [LARGE SCALE GENOMIC DNA]</scope>
    <source>
        <strain evidence="3 4">PL171</strain>
    </source>
</reference>
<protein>
    <submittedName>
        <fullName evidence="3">Uncharacterized protein</fullName>
    </submittedName>
</protein>
<keyword evidence="2" id="KW-0472">Membrane</keyword>
<proteinExistence type="predicted"/>
<evidence type="ECO:0000256" key="2">
    <source>
        <dbReference type="SAM" id="Phobius"/>
    </source>
</evidence>